<evidence type="ECO:0000256" key="1">
    <source>
        <dbReference type="SAM" id="MobiDB-lite"/>
    </source>
</evidence>
<evidence type="ECO:0000313" key="3">
    <source>
        <dbReference type="EMBL" id="EFH68815.1"/>
    </source>
</evidence>
<dbReference type="PANTHER" id="PTHR12346:SF24">
    <property type="entry name" value="PAIRED AMPHIPATHIC HELIX PROTEIN SIN3-LIKE 6"/>
    <property type="match status" value="1"/>
</dbReference>
<dbReference type="EMBL" id="GL348713">
    <property type="protein sequence ID" value="EFH68815.1"/>
    <property type="molecule type" value="Genomic_DNA"/>
</dbReference>
<reference evidence="4" key="1">
    <citation type="journal article" date="2011" name="Nat. Genet.">
        <title>The Arabidopsis lyrata genome sequence and the basis of rapid genome size change.</title>
        <authorList>
            <person name="Hu T.T."/>
            <person name="Pattyn P."/>
            <person name="Bakker E.G."/>
            <person name="Cao J."/>
            <person name="Cheng J.-F."/>
            <person name="Clark R.M."/>
            <person name="Fahlgren N."/>
            <person name="Fawcett J.A."/>
            <person name="Grimwood J."/>
            <person name="Gundlach H."/>
            <person name="Haberer G."/>
            <person name="Hollister J.D."/>
            <person name="Ossowski S."/>
            <person name="Ottilar R.P."/>
            <person name="Salamov A.A."/>
            <person name="Schneeberger K."/>
            <person name="Spannagl M."/>
            <person name="Wang X."/>
            <person name="Yang L."/>
            <person name="Nasrallah M.E."/>
            <person name="Bergelson J."/>
            <person name="Carrington J.C."/>
            <person name="Gaut B.S."/>
            <person name="Schmutz J."/>
            <person name="Mayer K.F.X."/>
            <person name="Van de Peer Y."/>
            <person name="Grigoriev I.V."/>
            <person name="Nordborg M."/>
            <person name="Weigel D."/>
            <person name="Guo Y.-L."/>
        </authorList>
    </citation>
    <scope>NUCLEOTIDE SEQUENCE [LARGE SCALE GENOMIC DNA]</scope>
    <source>
        <strain evidence="4">cv. MN47</strain>
    </source>
</reference>
<dbReference type="GO" id="GO:0003714">
    <property type="term" value="F:transcription corepressor activity"/>
    <property type="evidence" value="ECO:0007669"/>
    <property type="project" value="InterPro"/>
</dbReference>
<dbReference type="InterPro" id="IPR039774">
    <property type="entry name" value="Sin3-like"/>
</dbReference>
<evidence type="ECO:0000259" key="2">
    <source>
        <dbReference type="Pfam" id="PF16879"/>
    </source>
</evidence>
<feature type="domain" description="Sin3 C-terminal" evidence="2">
    <location>
        <begin position="68"/>
        <end position="204"/>
    </location>
</feature>
<dbReference type="Proteomes" id="UP000008694">
    <property type="component" value="Unassembled WGS sequence"/>
</dbReference>
<keyword evidence="4" id="KW-1185">Reference proteome</keyword>
<evidence type="ECO:0000313" key="4">
    <source>
        <dbReference type="Proteomes" id="UP000008694"/>
    </source>
</evidence>
<proteinExistence type="predicted"/>
<dbReference type="InterPro" id="IPR031693">
    <property type="entry name" value="Sin3_C"/>
</dbReference>
<dbReference type="GO" id="GO:0000122">
    <property type="term" value="P:negative regulation of transcription by RNA polymerase II"/>
    <property type="evidence" value="ECO:0007669"/>
    <property type="project" value="TreeGrafter"/>
</dbReference>
<dbReference type="AlphaFoldDB" id="D7KKN7"/>
<sequence>MEDEGNHMVTEASVEKHEVELEEGELSPPPVVSKAILRLMDRMASSLYISDGHCVIKCCTREYKTTKKHSEKKWKAPDNTTLDSYPRFMDALYNLLDGSIDNTKFEDECRAIFGEQSYVLFTLDKLVQKFVKHLHAVASDETDTKLLQLHAYENYRKPGRLFDIVYHENACAILHEANIYQIRYSSAETRLSIQLMNSGNNQPEVMGVATTG</sequence>
<dbReference type="Gramene" id="fgenesh1_pg.C_scaffold_1000874">
    <property type="protein sequence ID" value="fgenesh1_pg.C_scaffold_1000874"/>
    <property type="gene ID" value="fgenesh1_pg.C_scaffold_1000874"/>
</dbReference>
<organism evidence="4">
    <name type="scientific">Arabidopsis lyrata subsp. lyrata</name>
    <name type="common">Lyre-leaved rock-cress</name>
    <dbReference type="NCBI Taxonomy" id="81972"/>
    <lineage>
        <taxon>Eukaryota</taxon>
        <taxon>Viridiplantae</taxon>
        <taxon>Streptophyta</taxon>
        <taxon>Embryophyta</taxon>
        <taxon>Tracheophyta</taxon>
        <taxon>Spermatophyta</taxon>
        <taxon>Magnoliopsida</taxon>
        <taxon>eudicotyledons</taxon>
        <taxon>Gunneridae</taxon>
        <taxon>Pentapetalae</taxon>
        <taxon>rosids</taxon>
        <taxon>malvids</taxon>
        <taxon>Brassicales</taxon>
        <taxon>Brassicaceae</taxon>
        <taxon>Camelineae</taxon>
        <taxon>Arabidopsis</taxon>
    </lineage>
</organism>
<accession>D7KKN7</accession>
<dbReference type="GO" id="GO:0000785">
    <property type="term" value="C:chromatin"/>
    <property type="evidence" value="ECO:0007669"/>
    <property type="project" value="TreeGrafter"/>
</dbReference>
<gene>
    <name evidence="3" type="ORF">ARALYDRAFT_334309</name>
</gene>
<dbReference type="HOGENOM" id="CLU_1301194_0_0_1"/>
<dbReference type="PANTHER" id="PTHR12346">
    <property type="entry name" value="SIN3B-RELATED"/>
    <property type="match status" value="1"/>
</dbReference>
<feature type="region of interest" description="Disordered" evidence="1">
    <location>
        <begin position="1"/>
        <end position="25"/>
    </location>
</feature>
<dbReference type="STRING" id="81972.D7KKN7"/>
<dbReference type="GO" id="GO:0000118">
    <property type="term" value="C:histone deacetylase complex"/>
    <property type="evidence" value="ECO:0007669"/>
    <property type="project" value="TreeGrafter"/>
</dbReference>
<protein>
    <recommendedName>
        <fullName evidence="2">Sin3 C-terminal domain-containing protein</fullName>
    </recommendedName>
</protein>
<dbReference type="Pfam" id="PF16879">
    <property type="entry name" value="Sin3a_C"/>
    <property type="match status" value="1"/>
</dbReference>
<dbReference type="eggNOG" id="KOG4204">
    <property type="taxonomic scope" value="Eukaryota"/>
</dbReference>
<name>D7KKN7_ARALL</name>